<evidence type="ECO:0000259" key="4">
    <source>
        <dbReference type="PROSITE" id="PS51715"/>
    </source>
</evidence>
<dbReference type="Proteomes" id="UP000291020">
    <property type="component" value="Unassembled WGS sequence"/>
</dbReference>
<dbReference type="PANTHER" id="PTHR10751">
    <property type="entry name" value="GUANYLATE BINDING PROTEIN"/>
    <property type="match status" value="1"/>
</dbReference>
<reference evidence="5" key="2">
    <citation type="submission" date="2025-08" db="UniProtKB">
        <authorList>
            <consortium name="Ensembl"/>
        </authorList>
    </citation>
    <scope>IDENTIFICATION</scope>
</reference>
<dbReference type="Ensembl" id="ENSGAGT00000003109.1">
    <property type="protein sequence ID" value="ENSGAGP00000002714.1"/>
    <property type="gene ID" value="ENSGAGG00000002175.1"/>
</dbReference>
<dbReference type="AlphaFoldDB" id="A0A452GLN7"/>
<dbReference type="Gene3D" id="3.40.50.300">
    <property type="entry name" value="P-loop containing nucleotide triphosphate hydrolases"/>
    <property type="match status" value="1"/>
</dbReference>
<dbReference type="InterPro" id="IPR030386">
    <property type="entry name" value="G_GB1_RHD3_dom"/>
</dbReference>
<dbReference type="Pfam" id="PF02263">
    <property type="entry name" value="GBP"/>
    <property type="match status" value="1"/>
</dbReference>
<dbReference type="PROSITE" id="PS51715">
    <property type="entry name" value="G_GB1_RHD3"/>
    <property type="match status" value="1"/>
</dbReference>
<sequence>MAPGPSAMEIPMPAPICLIENSPAGELQVQQEALRVLAEISHPVVVVAIAGLYRTGKSYLMNRLASKRTGFSLGSTIQSHTKGIWMWCLPHPRRAGHTLVLLDTEGLGDVEKGNTKNDTWIFALAVLLSSTLVYNSMGTINQQAMDQLQYPALRGDEGEDSAEFVQFFPAFMWAVRDFMLDLQLDGRKITEDEYLENALKLKPGSSKQDQPYNLPRKCIRQFFPARKCFIFVQPASRKRLRRLEELQEDELDSEFQEQVAQFCHHVWEISKTKTLLGGHVVTGASECR</sequence>
<comment type="similarity">
    <text evidence="3">Belongs to the TRAFAC class dynamin-like GTPase superfamily. GB1/RHD3 GTPase family.</text>
</comment>
<dbReference type="CDD" id="cd01851">
    <property type="entry name" value="GBP"/>
    <property type="match status" value="1"/>
</dbReference>
<dbReference type="InterPro" id="IPR015894">
    <property type="entry name" value="Guanylate-bd_N"/>
</dbReference>
<name>A0A452GLN7_9SAUR</name>
<keyword evidence="1" id="KW-0547">Nucleotide-binding</keyword>
<organism evidence="5 6">
    <name type="scientific">Gopherus agassizii</name>
    <name type="common">Agassiz's desert tortoise</name>
    <dbReference type="NCBI Taxonomy" id="38772"/>
    <lineage>
        <taxon>Eukaryota</taxon>
        <taxon>Metazoa</taxon>
        <taxon>Chordata</taxon>
        <taxon>Craniata</taxon>
        <taxon>Vertebrata</taxon>
        <taxon>Euteleostomi</taxon>
        <taxon>Archelosauria</taxon>
        <taxon>Testudinata</taxon>
        <taxon>Testudines</taxon>
        <taxon>Cryptodira</taxon>
        <taxon>Durocryptodira</taxon>
        <taxon>Testudinoidea</taxon>
        <taxon>Testudinidae</taxon>
        <taxon>Gopherus</taxon>
    </lineage>
</organism>
<evidence type="ECO:0000256" key="1">
    <source>
        <dbReference type="ARBA" id="ARBA00022741"/>
    </source>
</evidence>
<dbReference type="SUPFAM" id="SSF52540">
    <property type="entry name" value="P-loop containing nucleoside triphosphate hydrolases"/>
    <property type="match status" value="1"/>
</dbReference>
<accession>A0A452GLN7</accession>
<dbReference type="GO" id="GO:0005525">
    <property type="term" value="F:GTP binding"/>
    <property type="evidence" value="ECO:0007669"/>
    <property type="project" value="UniProtKB-KW"/>
</dbReference>
<proteinExistence type="inferred from homology"/>
<evidence type="ECO:0000256" key="2">
    <source>
        <dbReference type="ARBA" id="ARBA00023134"/>
    </source>
</evidence>
<feature type="domain" description="GB1/RHD3-type G" evidence="4">
    <location>
        <begin position="41"/>
        <end position="271"/>
    </location>
</feature>
<evidence type="ECO:0000313" key="5">
    <source>
        <dbReference type="Ensembl" id="ENSGAGP00000002714.1"/>
    </source>
</evidence>
<protein>
    <recommendedName>
        <fullName evidence="4">GB1/RHD3-type G domain-containing protein</fullName>
    </recommendedName>
</protein>
<dbReference type="GO" id="GO:0003924">
    <property type="term" value="F:GTPase activity"/>
    <property type="evidence" value="ECO:0007669"/>
    <property type="project" value="InterPro"/>
</dbReference>
<reference evidence="6" key="1">
    <citation type="journal article" date="2017" name="PLoS ONE">
        <title>The Agassiz's desert tortoise genome provides a resource for the conservation of a threatened species.</title>
        <authorList>
            <person name="Tollis M."/>
            <person name="DeNardo D.F."/>
            <person name="Cornelius J.A."/>
            <person name="Dolby G.A."/>
            <person name="Edwards T."/>
            <person name="Henen B.T."/>
            <person name="Karl A.E."/>
            <person name="Murphy R.W."/>
            <person name="Kusumi K."/>
        </authorList>
    </citation>
    <scope>NUCLEOTIDE SEQUENCE [LARGE SCALE GENOMIC DNA]</scope>
</reference>
<dbReference type="InterPro" id="IPR027417">
    <property type="entry name" value="P-loop_NTPase"/>
</dbReference>
<evidence type="ECO:0000256" key="3">
    <source>
        <dbReference type="PROSITE-ProRule" id="PRU01052"/>
    </source>
</evidence>
<keyword evidence="2" id="KW-0342">GTP-binding</keyword>
<evidence type="ECO:0000313" key="6">
    <source>
        <dbReference type="Proteomes" id="UP000291020"/>
    </source>
</evidence>
<dbReference type="STRING" id="38772.ENSGAGP00000002714"/>
<keyword evidence="6" id="KW-1185">Reference proteome</keyword>
<reference evidence="5" key="3">
    <citation type="submission" date="2025-09" db="UniProtKB">
        <authorList>
            <consortium name="Ensembl"/>
        </authorList>
    </citation>
    <scope>IDENTIFICATION</scope>
</reference>